<evidence type="ECO:0000313" key="1">
    <source>
        <dbReference type="EMBL" id="KAK8211330.1"/>
    </source>
</evidence>
<accession>A0ACC3SHT0</accession>
<dbReference type="Proteomes" id="UP001320706">
    <property type="component" value="Unassembled WGS sequence"/>
</dbReference>
<evidence type="ECO:0000313" key="2">
    <source>
        <dbReference type="Proteomes" id="UP001320706"/>
    </source>
</evidence>
<protein>
    <submittedName>
        <fullName evidence="1">Uncharacterized protein</fullName>
    </submittedName>
</protein>
<gene>
    <name evidence="1" type="ORF">M8818_003297</name>
</gene>
<sequence>MSYDRYDSHRCRPLYSPATSSRRSTLGYWVPLVLTVTVATAGLAAWIWSERQETEDDEEYTSDEHGKPDYPSRPPGEYEPGFVPTPDGQYTGPPPSGGFGTGYGGPPGTEGSRNATGEEDSFMSRVQGVVRRTPSPQQFFDSAGQRIAAGMAAAGAAVGGALGSIREEDGNGKRKEVEEGFSDHERWSEEAESKRVEAQSGESAAAVSSHVESFNASVKAGPSSTATGKSRARRTVAVVVSAETSFGDQQEEDVEHHSEHASILSHLPHQHDPSTTRLFILIYAPHLTALPPLPATSTSRAPSALSSSYASITDPAQTPADDFPEPHETANPPNRHFDALWNQALTLVEHPSMIMPFTMPTGYIHMLRHLAPNLVYLSDSPALSGVEGGNVGQLRGWVGQTVVVVGDEGFGGLVDTETETEDEGGKERQRISGGSLWEGSEMVGLGKGVEVVDAGRVGEDWGRRVVGRE</sequence>
<proteinExistence type="predicted"/>
<name>A0ACC3SHT0_9PEZI</name>
<organism evidence="1 2">
    <name type="scientific">Zalaria obscura</name>
    <dbReference type="NCBI Taxonomy" id="2024903"/>
    <lineage>
        <taxon>Eukaryota</taxon>
        <taxon>Fungi</taxon>
        <taxon>Dikarya</taxon>
        <taxon>Ascomycota</taxon>
        <taxon>Pezizomycotina</taxon>
        <taxon>Dothideomycetes</taxon>
        <taxon>Dothideomycetidae</taxon>
        <taxon>Dothideales</taxon>
        <taxon>Zalariaceae</taxon>
        <taxon>Zalaria</taxon>
    </lineage>
</organism>
<comment type="caution">
    <text evidence="1">The sequence shown here is derived from an EMBL/GenBank/DDBJ whole genome shotgun (WGS) entry which is preliminary data.</text>
</comment>
<reference evidence="1" key="1">
    <citation type="submission" date="2024-02" db="EMBL/GenBank/DDBJ databases">
        <title>Metagenome Assembled Genome of Zalaria obscura JY119.</title>
        <authorList>
            <person name="Vighnesh L."/>
            <person name="Jagadeeshwari U."/>
            <person name="Venkata Ramana C."/>
            <person name="Sasikala C."/>
        </authorList>
    </citation>
    <scope>NUCLEOTIDE SEQUENCE</scope>
    <source>
        <strain evidence="1">JY119</strain>
    </source>
</reference>
<dbReference type="EMBL" id="JAMKPW020000014">
    <property type="protein sequence ID" value="KAK8211330.1"/>
    <property type="molecule type" value="Genomic_DNA"/>
</dbReference>
<keyword evidence="2" id="KW-1185">Reference proteome</keyword>